<sequence length="195" mass="21293">MTEVPRPLRADARRKREAVVGAAREVFAERGVDIALEEVARRAGVGIATLYRHFPTREALIAGVYLREVDLLCDGVADLLADQPPDRALVTWMRRFIGYVGGKRGMAVAMKSIVMTSDSALFRPSHDRVHAAMDRLIDAGETAGVFRTGAQAQDLVLAMTGFCLVTDRPGWQDRADRLVQLLVDGLRAVPGRGAP</sequence>
<dbReference type="Pfam" id="PF21597">
    <property type="entry name" value="TetR_C_43"/>
    <property type="match status" value="1"/>
</dbReference>
<reference evidence="6 7" key="1">
    <citation type="submission" date="2023-05" db="EMBL/GenBank/DDBJ databases">
        <title>Streptantibioticus silvisoli sp. nov., acidotolerant actinomycetes 1 from pine litter.</title>
        <authorList>
            <person name="Swiecimska M."/>
            <person name="Golinska P."/>
            <person name="Sangal V."/>
            <person name="Wachnowicz B."/>
            <person name="Goodfellow M."/>
        </authorList>
    </citation>
    <scope>NUCLEOTIDE SEQUENCE [LARGE SCALE GENOMIC DNA]</scope>
    <source>
        <strain evidence="6 7">SL54</strain>
    </source>
</reference>
<comment type="caution">
    <text evidence="6">The sequence shown here is derived from an EMBL/GenBank/DDBJ whole genome shotgun (WGS) entry which is preliminary data.</text>
</comment>
<evidence type="ECO:0000313" key="7">
    <source>
        <dbReference type="Proteomes" id="UP001156398"/>
    </source>
</evidence>
<evidence type="ECO:0000256" key="2">
    <source>
        <dbReference type="ARBA" id="ARBA00023125"/>
    </source>
</evidence>
<dbReference type="PROSITE" id="PS50977">
    <property type="entry name" value="HTH_TETR_2"/>
    <property type="match status" value="1"/>
</dbReference>
<dbReference type="Proteomes" id="UP001156398">
    <property type="component" value="Unassembled WGS sequence"/>
</dbReference>
<dbReference type="SUPFAM" id="SSF48498">
    <property type="entry name" value="Tetracyclin repressor-like, C-terminal domain"/>
    <property type="match status" value="1"/>
</dbReference>
<proteinExistence type="predicted"/>
<gene>
    <name evidence="6" type="ORF">POF43_005600</name>
</gene>
<dbReference type="InterPro" id="IPR049445">
    <property type="entry name" value="TetR_SbtR-like_C"/>
</dbReference>
<keyword evidence="1" id="KW-0805">Transcription regulation</keyword>
<dbReference type="InterPro" id="IPR050109">
    <property type="entry name" value="HTH-type_TetR-like_transc_reg"/>
</dbReference>
<evidence type="ECO:0000256" key="3">
    <source>
        <dbReference type="ARBA" id="ARBA00023163"/>
    </source>
</evidence>
<dbReference type="PRINTS" id="PR00455">
    <property type="entry name" value="HTHTETR"/>
</dbReference>
<dbReference type="EMBL" id="JAAGKO020000005">
    <property type="protein sequence ID" value="MDI5962196.1"/>
    <property type="molecule type" value="Genomic_DNA"/>
</dbReference>
<keyword evidence="2 4" id="KW-0238">DNA-binding</keyword>
<protein>
    <submittedName>
        <fullName evidence="6">TetR/AcrR family transcriptional regulator</fullName>
    </submittedName>
</protein>
<evidence type="ECO:0000256" key="1">
    <source>
        <dbReference type="ARBA" id="ARBA00023015"/>
    </source>
</evidence>
<dbReference type="Gene3D" id="1.10.357.10">
    <property type="entry name" value="Tetracycline Repressor, domain 2"/>
    <property type="match status" value="1"/>
</dbReference>
<evidence type="ECO:0000256" key="4">
    <source>
        <dbReference type="PROSITE-ProRule" id="PRU00335"/>
    </source>
</evidence>
<dbReference type="InterPro" id="IPR009057">
    <property type="entry name" value="Homeodomain-like_sf"/>
</dbReference>
<dbReference type="PANTHER" id="PTHR30055:SF234">
    <property type="entry name" value="HTH-TYPE TRANSCRIPTIONAL REGULATOR BETI"/>
    <property type="match status" value="1"/>
</dbReference>
<dbReference type="PANTHER" id="PTHR30055">
    <property type="entry name" value="HTH-TYPE TRANSCRIPTIONAL REGULATOR RUTR"/>
    <property type="match status" value="1"/>
</dbReference>
<evidence type="ECO:0000259" key="5">
    <source>
        <dbReference type="PROSITE" id="PS50977"/>
    </source>
</evidence>
<keyword evidence="3" id="KW-0804">Transcription</keyword>
<keyword evidence="7" id="KW-1185">Reference proteome</keyword>
<feature type="domain" description="HTH tetR-type" evidence="5">
    <location>
        <begin position="13"/>
        <end position="72"/>
    </location>
</feature>
<organism evidence="6 7">
    <name type="scientific">Streptantibioticus silvisoli</name>
    <dbReference type="NCBI Taxonomy" id="2705255"/>
    <lineage>
        <taxon>Bacteria</taxon>
        <taxon>Bacillati</taxon>
        <taxon>Actinomycetota</taxon>
        <taxon>Actinomycetes</taxon>
        <taxon>Kitasatosporales</taxon>
        <taxon>Streptomycetaceae</taxon>
        <taxon>Streptantibioticus</taxon>
    </lineage>
</organism>
<accession>A0ABT6VY64</accession>
<dbReference type="Pfam" id="PF00440">
    <property type="entry name" value="TetR_N"/>
    <property type="match status" value="1"/>
</dbReference>
<dbReference type="InterPro" id="IPR036271">
    <property type="entry name" value="Tet_transcr_reg_TetR-rel_C_sf"/>
</dbReference>
<evidence type="ECO:0000313" key="6">
    <source>
        <dbReference type="EMBL" id="MDI5962196.1"/>
    </source>
</evidence>
<dbReference type="SUPFAM" id="SSF46689">
    <property type="entry name" value="Homeodomain-like"/>
    <property type="match status" value="1"/>
</dbReference>
<name>A0ABT6VY64_9ACTN</name>
<feature type="DNA-binding region" description="H-T-H motif" evidence="4">
    <location>
        <begin position="35"/>
        <end position="54"/>
    </location>
</feature>
<dbReference type="InterPro" id="IPR001647">
    <property type="entry name" value="HTH_TetR"/>
</dbReference>
<dbReference type="RefSeq" id="WP_271325505.1">
    <property type="nucleotide sequence ID" value="NZ_JAAGKO020000005.1"/>
</dbReference>